<dbReference type="InterPro" id="IPR002539">
    <property type="entry name" value="MaoC-like_dom"/>
</dbReference>
<dbReference type="AlphaFoldDB" id="A0A7S9IHJ0"/>
<keyword evidence="1" id="KW-0472">Membrane</keyword>
<evidence type="ECO:0000313" key="4">
    <source>
        <dbReference type="Proteomes" id="UP000594632"/>
    </source>
</evidence>
<keyword evidence="1" id="KW-1133">Transmembrane helix</keyword>
<gene>
    <name evidence="3" type="ORF">HFC64_05140</name>
</gene>
<proteinExistence type="predicted"/>
<dbReference type="SUPFAM" id="SSF54637">
    <property type="entry name" value="Thioesterase/thiol ester dehydrase-isomerase"/>
    <property type="match status" value="1"/>
</dbReference>
<evidence type="ECO:0000256" key="1">
    <source>
        <dbReference type="SAM" id="Phobius"/>
    </source>
</evidence>
<evidence type="ECO:0000313" key="3">
    <source>
        <dbReference type="EMBL" id="QPG49294.1"/>
    </source>
</evidence>
<dbReference type="Pfam" id="PF01575">
    <property type="entry name" value="MaoC_dehydratas"/>
    <property type="match status" value="1"/>
</dbReference>
<dbReference type="PANTHER" id="PTHR43664:SF1">
    <property type="entry name" value="BETA-METHYLMALYL-COA DEHYDRATASE"/>
    <property type="match status" value="1"/>
</dbReference>
<accession>A0A7S9IHJ0</accession>
<sequence length="152" mass="16747">MSSTKTSPLTFDDFEIGMKFVSPRITVTDAHIVLFAGLSGDFNPLHVDDVFAKKTIFGSRIAHGLLTITLLSGHMGMLVAGTAIAFLEMHTKFLKSVRVGDTIYGEAEVIDKKPVEKYNGGVVTIRSLIKNQNNEIVVESESKLLVTRVRMY</sequence>
<dbReference type="Proteomes" id="UP000594632">
    <property type="component" value="Chromosome"/>
</dbReference>
<evidence type="ECO:0000259" key="2">
    <source>
        <dbReference type="Pfam" id="PF01575"/>
    </source>
</evidence>
<keyword evidence="1" id="KW-0812">Transmembrane</keyword>
<dbReference type="InterPro" id="IPR029069">
    <property type="entry name" value="HotDog_dom_sf"/>
</dbReference>
<reference evidence="3 4" key="1">
    <citation type="journal article" date="2020" name="Nat. Commun.">
        <title>The structures of two archaeal type IV pili illuminate evolutionary relationships.</title>
        <authorList>
            <person name="Wang F."/>
            <person name="Baquero D.P."/>
            <person name="Su Z."/>
            <person name="Beltran L.C."/>
            <person name="Prangishvili D."/>
            <person name="Krupovic M."/>
            <person name="Egelman E.H."/>
        </authorList>
    </citation>
    <scope>NUCLEOTIDE SEQUENCE [LARGE SCALE GENOMIC DNA]</scope>
    <source>
        <strain evidence="3 4">POZ149</strain>
    </source>
</reference>
<feature type="transmembrane region" description="Helical" evidence="1">
    <location>
        <begin position="61"/>
        <end position="87"/>
    </location>
</feature>
<protein>
    <submittedName>
        <fullName evidence="3">Dehydratase</fullName>
    </submittedName>
</protein>
<dbReference type="Gene3D" id="3.10.129.10">
    <property type="entry name" value="Hotdog Thioesterase"/>
    <property type="match status" value="1"/>
</dbReference>
<dbReference type="InterPro" id="IPR052342">
    <property type="entry name" value="MCH/BMMD"/>
</dbReference>
<name>A0A7S9IHJ0_SACSO</name>
<dbReference type="PANTHER" id="PTHR43664">
    <property type="entry name" value="MONOAMINE OXIDASE-RELATED"/>
    <property type="match status" value="1"/>
</dbReference>
<dbReference type="EMBL" id="CP050869">
    <property type="protein sequence ID" value="QPG49294.1"/>
    <property type="molecule type" value="Genomic_DNA"/>
</dbReference>
<organism evidence="3 4">
    <name type="scientific">Saccharolobus solfataricus</name>
    <name type="common">Sulfolobus solfataricus</name>
    <dbReference type="NCBI Taxonomy" id="2287"/>
    <lineage>
        <taxon>Archaea</taxon>
        <taxon>Thermoproteota</taxon>
        <taxon>Thermoprotei</taxon>
        <taxon>Sulfolobales</taxon>
        <taxon>Sulfolobaceae</taxon>
        <taxon>Saccharolobus</taxon>
    </lineage>
</organism>
<feature type="domain" description="MaoC-like" evidence="2">
    <location>
        <begin position="16"/>
        <end position="124"/>
    </location>
</feature>